<evidence type="ECO:0000256" key="2">
    <source>
        <dbReference type="ARBA" id="ARBA00022448"/>
    </source>
</evidence>
<feature type="chain" id="PRO_5045907324" description="Secretin/TonB short N-terminal domain-containing protein" evidence="9">
    <location>
        <begin position="26"/>
        <end position="442"/>
    </location>
</feature>
<evidence type="ECO:0000259" key="10">
    <source>
        <dbReference type="SMART" id="SM00965"/>
    </source>
</evidence>
<evidence type="ECO:0000313" key="12">
    <source>
        <dbReference type="Proteomes" id="UP001157167"/>
    </source>
</evidence>
<dbReference type="Pfam" id="PF00263">
    <property type="entry name" value="Secretin"/>
    <property type="match status" value="1"/>
</dbReference>
<dbReference type="Gene3D" id="3.30.1370.130">
    <property type="match status" value="1"/>
</dbReference>
<evidence type="ECO:0000256" key="4">
    <source>
        <dbReference type="ARBA" id="ARBA00023136"/>
    </source>
</evidence>
<comment type="caution">
    <text evidence="11">The sequence shown here is derived from an EMBL/GenBank/DDBJ whole genome shotgun (WGS) entry which is preliminary data.</text>
</comment>
<dbReference type="Pfam" id="PF07660">
    <property type="entry name" value="STN"/>
    <property type="match status" value="1"/>
</dbReference>
<dbReference type="PANTHER" id="PTHR30332:SF24">
    <property type="entry name" value="SECRETIN GSPD-RELATED"/>
    <property type="match status" value="1"/>
</dbReference>
<proteinExistence type="inferred from homology"/>
<dbReference type="InterPro" id="IPR005644">
    <property type="entry name" value="NolW-like"/>
</dbReference>
<accession>A0ABQ6F7W1</accession>
<name>A0ABQ6F7W1_9RHOO</name>
<dbReference type="InterPro" id="IPR050810">
    <property type="entry name" value="Bact_Secretion_Sys_Channel"/>
</dbReference>
<gene>
    <name evidence="11" type="ORF">GCM10007933_11070</name>
</gene>
<keyword evidence="2 7" id="KW-0813">Transport</keyword>
<protein>
    <recommendedName>
        <fullName evidence="10">Secretin/TonB short N-terminal domain-containing protein</fullName>
    </recommendedName>
</protein>
<evidence type="ECO:0000256" key="6">
    <source>
        <dbReference type="RuleBase" id="RU004003"/>
    </source>
</evidence>
<feature type="region of interest" description="Disordered" evidence="8">
    <location>
        <begin position="407"/>
        <end position="442"/>
    </location>
</feature>
<dbReference type="SMART" id="SM00965">
    <property type="entry name" value="STN"/>
    <property type="match status" value="1"/>
</dbReference>
<evidence type="ECO:0000256" key="8">
    <source>
        <dbReference type="SAM" id="MobiDB-lite"/>
    </source>
</evidence>
<evidence type="ECO:0000256" key="5">
    <source>
        <dbReference type="ARBA" id="ARBA00023237"/>
    </source>
</evidence>
<evidence type="ECO:0000256" key="7">
    <source>
        <dbReference type="RuleBase" id="RU004004"/>
    </source>
</evidence>
<dbReference type="Pfam" id="PF03958">
    <property type="entry name" value="Secretin_N"/>
    <property type="match status" value="1"/>
</dbReference>
<keyword evidence="5" id="KW-0998">Cell outer membrane</keyword>
<organism evidence="11 12">
    <name type="scientific">Zoogloea oryzae</name>
    <dbReference type="NCBI Taxonomy" id="310767"/>
    <lineage>
        <taxon>Bacteria</taxon>
        <taxon>Pseudomonadati</taxon>
        <taxon>Pseudomonadota</taxon>
        <taxon>Betaproteobacteria</taxon>
        <taxon>Rhodocyclales</taxon>
        <taxon>Zoogloeaceae</taxon>
        <taxon>Zoogloea</taxon>
    </lineage>
</organism>
<sequence>MIRHRLATALVACALAATGQPAAFAADPAPRRITVNLRDVPVGDVFEMLSRNEKINVLVGKGVTGNVSVNLYNVSADEAVRTVAEAAGYVAERRGDTFLVVERKDAGLDGLSGNTRLRTFKVQYSNPKTVADILTKHISRYGKITPLLERNLIVVEDQPAFVDRIETLLQQVDVQPRQILIEAKILEVRLDRSEAFGVDWSKIVGGSDRSYSVGTKGLADRTGSGLFFSVVSDNLNIYLSALASKGRVHTLATPKLLALENQQAITSIGDQTGYKVTTTINQVTTESIQFLESGVILRVTPSIDERGRILMKIHPEVSTASVNNSIPSKNSTQVNTTLIAEDGQSIFIGGLIRNSANYKRSGIPVLGEIPVVGAAFSRWEDAGTSTETVVVITPRIVREPEVVATPAAAPGNPAARLEDSEPPLLRSAAGLDESLERLRPRD</sequence>
<dbReference type="Proteomes" id="UP001157167">
    <property type="component" value="Unassembled WGS sequence"/>
</dbReference>
<reference evidence="12" key="1">
    <citation type="journal article" date="2019" name="Int. J. Syst. Evol. Microbiol.">
        <title>The Global Catalogue of Microorganisms (GCM) 10K type strain sequencing project: providing services to taxonomists for standard genome sequencing and annotation.</title>
        <authorList>
            <consortium name="The Broad Institute Genomics Platform"/>
            <consortium name="The Broad Institute Genome Sequencing Center for Infectious Disease"/>
            <person name="Wu L."/>
            <person name="Ma J."/>
        </authorList>
    </citation>
    <scope>NUCLEOTIDE SEQUENCE [LARGE SCALE GENOMIC DNA]</scope>
    <source>
        <strain evidence="12">NBRC 102407</strain>
    </source>
</reference>
<dbReference type="PRINTS" id="PR00811">
    <property type="entry name" value="BCTERIALGSPD"/>
</dbReference>
<dbReference type="InterPro" id="IPR038591">
    <property type="entry name" value="NolW-like_sf"/>
</dbReference>
<evidence type="ECO:0000256" key="9">
    <source>
        <dbReference type="SAM" id="SignalP"/>
    </source>
</evidence>
<dbReference type="RefSeq" id="WP_284187064.1">
    <property type="nucleotide sequence ID" value="NZ_BSPX01000011.1"/>
</dbReference>
<dbReference type="EMBL" id="BSPX01000011">
    <property type="protein sequence ID" value="GLT21655.1"/>
    <property type="molecule type" value="Genomic_DNA"/>
</dbReference>
<evidence type="ECO:0000313" key="11">
    <source>
        <dbReference type="EMBL" id="GLT21655.1"/>
    </source>
</evidence>
<keyword evidence="12" id="KW-1185">Reference proteome</keyword>
<dbReference type="InterPro" id="IPR011662">
    <property type="entry name" value="Secretin/TonB_short_N"/>
</dbReference>
<evidence type="ECO:0000256" key="3">
    <source>
        <dbReference type="ARBA" id="ARBA00022729"/>
    </source>
</evidence>
<feature type="signal peptide" evidence="9">
    <location>
        <begin position="1"/>
        <end position="25"/>
    </location>
</feature>
<dbReference type="InterPro" id="IPR004846">
    <property type="entry name" value="T2SS/T3SS_dom"/>
</dbReference>
<comment type="similarity">
    <text evidence="6">Belongs to the bacterial secretin family.</text>
</comment>
<comment type="subcellular location">
    <subcellularLocation>
        <location evidence="7">Cell outer membrane</location>
    </subcellularLocation>
    <subcellularLocation>
        <location evidence="1">Membrane</location>
    </subcellularLocation>
</comment>
<dbReference type="Gene3D" id="3.30.1370.120">
    <property type="match status" value="1"/>
</dbReference>
<keyword evidence="4" id="KW-0472">Membrane</keyword>
<feature type="domain" description="Secretin/TonB short N-terminal" evidence="10">
    <location>
        <begin position="55"/>
        <end position="103"/>
    </location>
</feature>
<dbReference type="PANTHER" id="PTHR30332">
    <property type="entry name" value="PROBABLE GENERAL SECRETION PATHWAY PROTEIN D"/>
    <property type="match status" value="1"/>
</dbReference>
<keyword evidence="3 9" id="KW-0732">Signal</keyword>
<dbReference type="InterPro" id="IPR001775">
    <property type="entry name" value="GspD/PilQ"/>
</dbReference>
<evidence type="ECO:0000256" key="1">
    <source>
        <dbReference type="ARBA" id="ARBA00004370"/>
    </source>
</evidence>